<evidence type="ECO:0000313" key="3">
    <source>
        <dbReference type="Proteomes" id="UP000622552"/>
    </source>
</evidence>
<dbReference type="Proteomes" id="UP000622552">
    <property type="component" value="Unassembled WGS sequence"/>
</dbReference>
<keyword evidence="3" id="KW-1185">Reference proteome</keyword>
<dbReference type="RefSeq" id="WP_197008201.1">
    <property type="nucleotide sequence ID" value="NZ_BONS01000013.1"/>
</dbReference>
<sequence>MRIVECLAPFVGDWQGVNRLRLMPTEEYRESDAGATVSVTAGEFVTVAYTWSEGGKPQNGLMLLGGKAAPAGEAPNPEEAAGPGEAADGPGEATVVWVDSWHTGPTWMTLSGPVGEDGVVRLTGYYPAPTGPDWGWQIHIDPGHGDGGVITMHNMVPGEPVYQVVEIVCDRRRSGSAA</sequence>
<evidence type="ECO:0008006" key="4">
    <source>
        <dbReference type="Google" id="ProtNLM"/>
    </source>
</evidence>
<dbReference type="AlphaFoldDB" id="A0A8J7GR37"/>
<evidence type="ECO:0000313" key="2">
    <source>
        <dbReference type="EMBL" id="MBG6141833.1"/>
    </source>
</evidence>
<protein>
    <recommendedName>
        <fullName evidence="4">DUF1579 domain-containing protein</fullName>
    </recommendedName>
</protein>
<reference evidence="2" key="1">
    <citation type="submission" date="2020-11" db="EMBL/GenBank/DDBJ databases">
        <title>Sequencing the genomes of 1000 actinobacteria strains.</title>
        <authorList>
            <person name="Klenk H.-P."/>
        </authorList>
    </citation>
    <scope>NUCLEOTIDE SEQUENCE</scope>
    <source>
        <strain evidence="2">DSM 45356</strain>
    </source>
</reference>
<dbReference type="EMBL" id="JADOUF010000001">
    <property type="protein sequence ID" value="MBG6141833.1"/>
    <property type="molecule type" value="Genomic_DNA"/>
</dbReference>
<evidence type="ECO:0000256" key="1">
    <source>
        <dbReference type="SAM" id="MobiDB-lite"/>
    </source>
</evidence>
<organism evidence="2 3">
    <name type="scientific">Longispora fulva</name>
    <dbReference type="NCBI Taxonomy" id="619741"/>
    <lineage>
        <taxon>Bacteria</taxon>
        <taxon>Bacillati</taxon>
        <taxon>Actinomycetota</taxon>
        <taxon>Actinomycetes</taxon>
        <taxon>Micromonosporales</taxon>
        <taxon>Micromonosporaceae</taxon>
        <taxon>Longispora</taxon>
    </lineage>
</organism>
<feature type="region of interest" description="Disordered" evidence="1">
    <location>
        <begin position="67"/>
        <end position="88"/>
    </location>
</feature>
<gene>
    <name evidence="2" type="ORF">IW245_008027</name>
</gene>
<proteinExistence type="predicted"/>
<accession>A0A8J7GR37</accession>
<comment type="caution">
    <text evidence="2">The sequence shown here is derived from an EMBL/GenBank/DDBJ whole genome shotgun (WGS) entry which is preliminary data.</text>
</comment>
<name>A0A8J7GR37_9ACTN</name>